<evidence type="ECO:0000259" key="1">
    <source>
        <dbReference type="Pfam" id="PF20150"/>
    </source>
</evidence>
<protein>
    <recommendedName>
        <fullName evidence="1">2EXR domain-containing protein</fullName>
    </recommendedName>
</protein>
<keyword evidence="3" id="KW-1185">Reference proteome</keyword>
<sequence length="382" mass="43860">MAGTCVEPALSKFPSLPAEIRCMIWEAALPGPRIVTIRQKVLERTLGEWIEDEGLDEELFAGENKDDDMLGITSDCKPPQILFVCKESYRVASKVYQRAFAMQASAMQASFPETYFDFKRDILYLRYDTLKYLALSYEKNPNHPRELDELPDLLINITDLEKVTNLAILVDPYAVDSPGNRSYDDATVLTECVADVLAWSGAVSKLTLVVEHYKFEDHDDQSTLLLMDPIDLHEGFNQFSSFIQEFHSNLEYWPEPPHLDYTKVDETLLKSYLTQLTQNSSPQSTPVIEYQICVTEKAEEAYETVQWDCQIYRDTCLDEFYRGYGTAERDCEICHERHYETWCNKAIHYTKEDFSDDIQAAIELNDADFSDDDDILASISAP</sequence>
<dbReference type="Pfam" id="PF20150">
    <property type="entry name" value="2EXR"/>
    <property type="match status" value="1"/>
</dbReference>
<accession>A0A8H8UBH2</accession>
<dbReference type="Proteomes" id="UP000443090">
    <property type="component" value="Unassembled WGS sequence"/>
</dbReference>
<organism evidence="2 3">
    <name type="scientific">Lachnellula occidentalis</name>
    <dbReference type="NCBI Taxonomy" id="215460"/>
    <lineage>
        <taxon>Eukaryota</taxon>
        <taxon>Fungi</taxon>
        <taxon>Dikarya</taxon>
        <taxon>Ascomycota</taxon>
        <taxon>Pezizomycotina</taxon>
        <taxon>Leotiomycetes</taxon>
        <taxon>Helotiales</taxon>
        <taxon>Lachnaceae</taxon>
        <taxon>Lachnellula</taxon>
    </lineage>
</organism>
<comment type="caution">
    <text evidence="2">The sequence shown here is derived from an EMBL/GenBank/DDBJ whole genome shotgun (WGS) entry which is preliminary data.</text>
</comment>
<evidence type="ECO:0000313" key="3">
    <source>
        <dbReference type="Proteomes" id="UP000443090"/>
    </source>
</evidence>
<gene>
    <name evidence="2" type="ORF">LOCC1_G006672</name>
</gene>
<evidence type="ECO:0000313" key="2">
    <source>
        <dbReference type="EMBL" id="TVY41172.1"/>
    </source>
</evidence>
<dbReference type="AlphaFoldDB" id="A0A8H8UBH2"/>
<proteinExistence type="predicted"/>
<name>A0A8H8UBH2_9HELO</name>
<reference evidence="2 3" key="1">
    <citation type="submission" date="2018-05" db="EMBL/GenBank/DDBJ databases">
        <title>Genome sequencing and assembly of the regulated plant pathogen Lachnellula willkommii and related sister species for the development of diagnostic species identification markers.</title>
        <authorList>
            <person name="Giroux E."/>
            <person name="Bilodeau G."/>
        </authorList>
    </citation>
    <scope>NUCLEOTIDE SEQUENCE [LARGE SCALE GENOMIC DNA]</scope>
    <source>
        <strain evidence="2 3">CBS 160.35</strain>
    </source>
</reference>
<dbReference type="OrthoDB" id="3557569at2759"/>
<dbReference type="InterPro" id="IPR045518">
    <property type="entry name" value="2EXR"/>
</dbReference>
<dbReference type="PANTHER" id="PTHR35910:SF6">
    <property type="entry name" value="2EXR DOMAIN-CONTAINING PROTEIN"/>
    <property type="match status" value="1"/>
</dbReference>
<dbReference type="PANTHER" id="PTHR35910">
    <property type="entry name" value="2EXR DOMAIN-CONTAINING PROTEIN"/>
    <property type="match status" value="1"/>
</dbReference>
<dbReference type="EMBL" id="QGMI01000409">
    <property type="protein sequence ID" value="TVY41172.1"/>
    <property type="molecule type" value="Genomic_DNA"/>
</dbReference>
<feature type="domain" description="2EXR" evidence="1">
    <location>
        <begin position="12"/>
        <end position="123"/>
    </location>
</feature>